<gene>
    <name evidence="8" type="ORF">BDZ90DRAFT_233373</name>
</gene>
<evidence type="ECO:0000256" key="7">
    <source>
        <dbReference type="RuleBase" id="RU365084"/>
    </source>
</evidence>
<protein>
    <recommendedName>
        <fullName evidence="7">Dolichol phosphate-mannose biosynthesis regulatory protein</fullName>
    </recommendedName>
</protein>
<keyword evidence="3 7" id="KW-0812">Transmembrane</keyword>
<dbReference type="GeneID" id="37028431"/>
<evidence type="ECO:0000256" key="6">
    <source>
        <dbReference type="ARBA" id="ARBA00023136"/>
    </source>
</evidence>
<comment type="function">
    <text evidence="7">Regulatory subunit of the dolichol-phosphate mannose (DPM) synthase complex; essential for the ER localization.</text>
</comment>
<dbReference type="RefSeq" id="XP_025360852.1">
    <property type="nucleotide sequence ID" value="XM_025506608.1"/>
</dbReference>
<dbReference type="UniPathway" id="UPA00378"/>
<proteinExistence type="inferred from homology"/>
<keyword evidence="9" id="KW-1185">Reference proteome</keyword>
<reference evidence="8 9" key="1">
    <citation type="journal article" date="2018" name="Mol. Biol. Evol.">
        <title>Broad Genomic Sampling Reveals a Smut Pathogenic Ancestry of the Fungal Clade Ustilaginomycotina.</title>
        <authorList>
            <person name="Kijpornyongpan T."/>
            <person name="Mondo S.J."/>
            <person name="Barry K."/>
            <person name="Sandor L."/>
            <person name="Lee J."/>
            <person name="Lipzen A."/>
            <person name="Pangilinan J."/>
            <person name="LaButti K."/>
            <person name="Hainaut M."/>
            <person name="Henrissat B."/>
            <person name="Grigoriev I.V."/>
            <person name="Spatafora J.W."/>
            <person name="Aime M.C."/>
        </authorList>
    </citation>
    <scope>NUCLEOTIDE SEQUENCE [LARGE SCALE GENOMIC DNA]</scope>
    <source>
        <strain evidence="8 9">MCA 5214</strain>
    </source>
</reference>
<evidence type="ECO:0000256" key="5">
    <source>
        <dbReference type="ARBA" id="ARBA00022989"/>
    </source>
</evidence>
<dbReference type="STRING" id="1569628.A0A316ULX8"/>
<accession>A0A316ULX8</accession>
<comment type="subunit">
    <text evidence="7">Component of the dolichol-phosphate mannose (DPM) synthase complex.</text>
</comment>
<keyword evidence="5 7" id="KW-1133">Transmembrane helix</keyword>
<dbReference type="InterPro" id="IPR009914">
    <property type="entry name" value="DPM2"/>
</dbReference>
<keyword evidence="6 7" id="KW-0472">Membrane</keyword>
<dbReference type="Pfam" id="PF07297">
    <property type="entry name" value="DPM2"/>
    <property type="match status" value="1"/>
</dbReference>
<dbReference type="GO" id="GO:0006506">
    <property type="term" value="P:GPI anchor biosynthetic process"/>
    <property type="evidence" value="ECO:0007669"/>
    <property type="project" value="TreeGrafter"/>
</dbReference>
<dbReference type="GO" id="GO:0030234">
    <property type="term" value="F:enzyme regulator activity"/>
    <property type="evidence" value="ECO:0007669"/>
    <property type="project" value="UniProtKB-UniRule"/>
</dbReference>
<organism evidence="8 9">
    <name type="scientific">Jaminaea rosea</name>
    <dbReference type="NCBI Taxonomy" id="1569628"/>
    <lineage>
        <taxon>Eukaryota</taxon>
        <taxon>Fungi</taxon>
        <taxon>Dikarya</taxon>
        <taxon>Basidiomycota</taxon>
        <taxon>Ustilaginomycotina</taxon>
        <taxon>Exobasidiomycetes</taxon>
        <taxon>Microstromatales</taxon>
        <taxon>Microstromatales incertae sedis</taxon>
        <taxon>Jaminaea</taxon>
    </lineage>
</organism>
<sequence length="78" mass="8798">MLLVASFVFTYYTLWAFATPFLSSQSSFHSFFPPREWAVRGPALLLVVGLGGIGAFVGKVMMAEERKRKEKARRQKQG</sequence>
<dbReference type="GO" id="GO:0005789">
    <property type="term" value="C:endoplasmic reticulum membrane"/>
    <property type="evidence" value="ECO:0007669"/>
    <property type="project" value="UniProtKB-SubCell"/>
</dbReference>
<comment type="caution">
    <text evidence="7">Lacks conserved residue(s) required for the propagation of feature annotation.</text>
</comment>
<dbReference type="GO" id="GO:0180047">
    <property type="term" value="P:dolichol phosphate mannose biosynthetic process"/>
    <property type="evidence" value="ECO:0007669"/>
    <property type="project" value="InterPro"/>
</dbReference>
<evidence type="ECO:0000256" key="2">
    <source>
        <dbReference type="ARBA" id="ARBA00005478"/>
    </source>
</evidence>
<dbReference type="AlphaFoldDB" id="A0A316ULX8"/>
<dbReference type="Proteomes" id="UP000245884">
    <property type="component" value="Unassembled WGS sequence"/>
</dbReference>
<evidence type="ECO:0000256" key="1">
    <source>
        <dbReference type="ARBA" id="ARBA00004477"/>
    </source>
</evidence>
<name>A0A316ULX8_9BASI</name>
<dbReference type="PANTHER" id="PTHR15039:SF11">
    <property type="entry name" value="DOLICHOL PHOSPHATE-MANNOSE BIOSYNTHESIS REGULATORY PROTEIN"/>
    <property type="match status" value="1"/>
</dbReference>
<comment type="subcellular location">
    <subcellularLocation>
        <location evidence="1 7">Endoplasmic reticulum membrane</location>
        <topology evidence="1 7">Multi-pass membrane protein</topology>
    </subcellularLocation>
</comment>
<evidence type="ECO:0000256" key="4">
    <source>
        <dbReference type="ARBA" id="ARBA00022824"/>
    </source>
</evidence>
<comment type="similarity">
    <text evidence="2 7">Belongs to the DPM2 family.</text>
</comment>
<evidence type="ECO:0000313" key="9">
    <source>
        <dbReference type="Proteomes" id="UP000245884"/>
    </source>
</evidence>
<feature type="transmembrane region" description="Helical" evidence="7">
    <location>
        <begin position="42"/>
        <end position="62"/>
    </location>
</feature>
<evidence type="ECO:0000313" key="8">
    <source>
        <dbReference type="EMBL" id="PWN26240.1"/>
    </source>
</evidence>
<dbReference type="PANTHER" id="PTHR15039">
    <property type="entry name" value="DOLICHOL PHOSPHATE-MANNOSE BIOSYNTHESIS REGULATORY PROTEIN"/>
    <property type="match status" value="1"/>
</dbReference>
<evidence type="ECO:0000256" key="3">
    <source>
        <dbReference type="ARBA" id="ARBA00022692"/>
    </source>
</evidence>
<dbReference type="GO" id="GO:0033185">
    <property type="term" value="C:dolichol-phosphate-mannose synthase complex"/>
    <property type="evidence" value="ECO:0007669"/>
    <property type="project" value="TreeGrafter"/>
</dbReference>
<comment type="pathway">
    <text evidence="7">Protein modification; protein glycosylation.</text>
</comment>
<dbReference type="EMBL" id="KZ819672">
    <property type="protein sequence ID" value="PWN26240.1"/>
    <property type="molecule type" value="Genomic_DNA"/>
</dbReference>
<keyword evidence="4 7" id="KW-0256">Endoplasmic reticulum</keyword>